<dbReference type="Proteomes" id="UP000188181">
    <property type="component" value="Chromosome"/>
</dbReference>
<keyword evidence="1" id="KW-0285">Flavoprotein</keyword>
<evidence type="ECO:0000313" key="4">
    <source>
        <dbReference type="EMBL" id="AQQ72129.1"/>
    </source>
</evidence>
<reference evidence="5" key="1">
    <citation type="submission" date="2017-02" db="EMBL/GenBank/DDBJ databases">
        <title>Comparative genomics and description of representatives of a novel lineage of planctomycetes thriving in anoxic sediments.</title>
        <authorList>
            <person name="Spring S."/>
            <person name="Bunk B."/>
            <person name="Sproer C."/>
        </authorList>
    </citation>
    <scope>NUCLEOTIDE SEQUENCE [LARGE SCALE GENOMIC DNA]</scope>
    <source>
        <strain evidence="5">SM-Chi-D1</strain>
    </source>
</reference>
<dbReference type="InterPro" id="IPR050097">
    <property type="entry name" value="Ferredoxin-NADP_redctase_2"/>
</dbReference>
<feature type="domain" description="FAD/NAD(P)-binding" evidence="3">
    <location>
        <begin position="6"/>
        <end position="302"/>
    </location>
</feature>
<dbReference type="SUPFAM" id="SSF51905">
    <property type="entry name" value="FAD/NAD(P)-binding domain"/>
    <property type="match status" value="1"/>
</dbReference>
<gene>
    <name evidence="4" type="primary">trxB</name>
    <name evidence="4" type="ORF">SMSP2_02510</name>
</gene>
<evidence type="ECO:0000256" key="2">
    <source>
        <dbReference type="ARBA" id="ARBA00023002"/>
    </source>
</evidence>
<dbReference type="AlphaFoldDB" id="A0A1Q2MHK1"/>
<keyword evidence="5" id="KW-1185">Reference proteome</keyword>
<dbReference type="PANTHER" id="PTHR48105">
    <property type="entry name" value="THIOREDOXIN REDUCTASE 1-RELATED-RELATED"/>
    <property type="match status" value="1"/>
</dbReference>
<dbReference type="EC" id="1.8.1.9" evidence="4"/>
<dbReference type="InterPro" id="IPR023753">
    <property type="entry name" value="FAD/NAD-binding_dom"/>
</dbReference>
<sequence length="332" mass="36210">MSDNLYDVIIAGGGPAGLGAALYASRDRLKTLVIEKLMPGGQINNTDLIENYPGIRQTSGLDLTQTMTKQVQEFGCEFKNGTEITGFERLDDGTIKVITKKNEYRARAVILSPGSNYRKLGVPGEDEFRNAGAGVSYCGTCDAPFFRGKRVVAVGGGNTALEEAMHLAKFASDVTLVHRREEFRATQVLQEEFSRLAAQQDSNLRSRLDTVVEAIEGNGKVERAILKNVKTGEKEAYECDGVFIFVGMVPNTAFVKDFVDLDSDGFIKCDTAFLRTKVPGVFASGDCRVGAAMQLVTAVADGVNAAIAMKHYFRDANWWNKPLKDTHTVGGW</sequence>
<keyword evidence="2 4" id="KW-0560">Oxidoreductase</keyword>
<dbReference type="PRINTS" id="PR00368">
    <property type="entry name" value="FADPNR"/>
</dbReference>
<dbReference type="EMBL" id="CP019646">
    <property type="protein sequence ID" value="AQQ72129.1"/>
    <property type="molecule type" value="Genomic_DNA"/>
</dbReference>
<dbReference type="OrthoDB" id="9806179at2"/>
<dbReference type="GO" id="GO:0004791">
    <property type="term" value="F:thioredoxin-disulfide reductase (NADPH) activity"/>
    <property type="evidence" value="ECO:0007669"/>
    <property type="project" value="UniProtKB-EC"/>
</dbReference>
<name>A0A1Q2MHK1_9BACT</name>
<evidence type="ECO:0000259" key="3">
    <source>
        <dbReference type="Pfam" id="PF07992"/>
    </source>
</evidence>
<evidence type="ECO:0000313" key="5">
    <source>
        <dbReference type="Proteomes" id="UP000188181"/>
    </source>
</evidence>
<dbReference type="KEGG" id="pbas:SMSP2_02510"/>
<dbReference type="InterPro" id="IPR036188">
    <property type="entry name" value="FAD/NAD-bd_sf"/>
</dbReference>
<organism evidence="4 5">
    <name type="scientific">Limihaloglobus sulfuriphilus</name>
    <dbReference type="NCBI Taxonomy" id="1851148"/>
    <lineage>
        <taxon>Bacteria</taxon>
        <taxon>Pseudomonadati</taxon>
        <taxon>Planctomycetota</taxon>
        <taxon>Phycisphaerae</taxon>
        <taxon>Sedimentisphaerales</taxon>
        <taxon>Sedimentisphaeraceae</taxon>
        <taxon>Limihaloglobus</taxon>
    </lineage>
</organism>
<dbReference type="STRING" id="1851148.SMSP2_02510"/>
<protein>
    <submittedName>
        <fullName evidence="4">Thioredoxin reductase</fullName>
        <ecNumber evidence="4">1.8.1.9</ecNumber>
    </submittedName>
</protein>
<proteinExistence type="predicted"/>
<dbReference type="Pfam" id="PF07992">
    <property type="entry name" value="Pyr_redox_2"/>
    <property type="match status" value="1"/>
</dbReference>
<dbReference type="Gene3D" id="3.50.50.60">
    <property type="entry name" value="FAD/NAD(P)-binding domain"/>
    <property type="match status" value="2"/>
</dbReference>
<dbReference type="PRINTS" id="PR00469">
    <property type="entry name" value="PNDRDTASEII"/>
</dbReference>
<evidence type="ECO:0000256" key="1">
    <source>
        <dbReference type="ARBA" id="ARBA00022630"/>
    </source>
</evidence>
<accession>A0A1Q2MHK1</accession>
<dbReference type="RefSeq" id="WP_146684352.1">
    <property type="nucleotide sequence ID" value="NZ_CP019646.1"/>
</dbReference>